<feature type="repeat" description="PPR" evidence="7">
    <location>
        <begin position="338"/>
        <end position="372"/>
    </location>
</feature>
<dbReference type="FunFam" id="1.25.40.10:FF:000395">
    <property type="entry name" value="Pentatricopeptide repeat-containing protein chloroplastic"/>
    <property type="match status" value="1"/>
</dbReference>
<dbReference type="PANTHER" id="PTHR47926:SF377">
    <property type="entry name" value="OS04G0469400 PROTEIN"/>
    <property type="match status" value="1"/>
</dbReference>
<keyword evidence="3" id="KW-0150">Chloroplast</keyword>
<dbReference type="FunCoup" id="A0A1Q3CWA5">
    <property type="interactions" value="267"/>
</dbReference>
<keyword evidence="4" id="KW-0934">Plastid</keyword>
<dbReference type="Proteomes" id="UP000187406">
    <property type="component" value="Unassembled WGS sequence"/>
</dbReference>
<protein>
    <submittedName>
        <fullName evidence="8">PPR domain-containing protein/PPR_2 domain-containing protein</fullName>
    </submittedName>
</protein>
<dbReference type="GO" id="GO:0003729">
    <property type="term" value="F:mRNA binding"/>
    <property type="evidence" value="ECO:0007669"/>
    <property type="project" value="UniProtKB-ARBA"/>
</dbReference>
<dbReference type="AlphaFoldDB" id="A0A1Q3CWA5"/>
<feature type="repeat" description="PPR" evidence="7">
    <location>
        <begin position="539"/>
        <end position="573"/>
    </location>
</feature>
<feature type="repeat" description="PPR" evidence="7">
    <location>
        <begin position="237"/>
        <end position="271"/>
    </location>
</feature>
<reference evidence="9" key="1">
    <citation type="submission" date="2016-04" db="EMBL/GenBank/DDBJ databases">
        <title>Cephalotus genome sequencing.</title>
        <authorList>
            <person name="Fukushima K."/>
            <person name="Hasebe M."/>
            <person name="Fang X."/>
        </authorList>
    </citation>
    <scope>NUCLEOTIDE SEQUENCE [LARGE SCALE GENOMIC DNA]</scope>
    <source>
        <strain evidence="9">cv. St1</strain>
    </source>
</reference>
<feature type="repeat" description="PPR" evidence="7">
    <location>
        <begin position="640"/>
        <end position="674"/>
    </location>
</feature>
<evidence type="ECO:0000256" key="2">
    <source>
        <dbReference type="ARBA" id="ARBA00006643"/>
    </source>
</evidence>
<dbReference type="InParanoid" id="A0A1Q3CWA5"/>
<feature type="repeat" description="PPR" evidence="7">
    <location>
        <begin position="135"/>
        <end position="169"/>
    </location>
</feature>
<dbReference type="FunFam" id="1.25.40.10:FF:000725">
    <property type="entry name" value="Pentatricopeptide repeat-containing protein At3g63370, chloroplastic"/>
    <property type="match status" value="1"/>
</dbReference>
<dbReference type="OrthoDB" id="1846880at2759"/>
<dbReference type="NCBIfam" id="TIGR00756">
    <property type="entry name" value="PPR"/>
    <property type="match status" value="5"/>
</dbReference>
<dbReference type="InterPro" id="IPR002885">
    <property type="entry name" value="PPR_rpt"/>
</dbReference>
<evidence type="ECO:0000256" key="3">
    <source>
        <dbReference type="ARBA" id="ARBA00022528"/>
    </source>
</evidence>
<comment type="caution">
    <text evidence="8">The sequence shown here is derived from an EMBL/GenBank/DDBJ whole genome shotgun (WGS) entry which is preliminary data.</text>
</comment>
<name>A0A1Q3CWA5_CEPFO</name>
<evidence type="ECO:0000256" key="7">
    <source>
        <dbReference type="PROSITE-ProRule" id="PRU00708"/>
    </source>
</evidence>
<dbReference type="Pfam" id="PF20430">
    <property type="entry name" value="Eplus_motif"/>
    <property type="match status" value="1"/>
</dbReference>
<evidence type="ECO:0000256" key="6">
    <source>
        <dbReference type="ARBA" id="ARBA00022946"/>
    </source>
</evidence>
<dbReference type="PROSITE" id="PS51375">
    <property type="entry name" value="PPR"/>
    <property type="match status" value="5"/>
</dbReference>
<dbReference type="GO" id="GO:0009507">
    <property type="term" value="C:chloroplast"/>
    <property type="evidence" value="ECO:0007669"/>
    <property type="project" value="UniProtKB-SubCell"/>
</dbReference>
<dbReference type="Pfam" id="PF01535">
    <property type="entry name" value="PPR"/>
    <property type="match status" value="9"/>
</dbReference>
<evidence type="ECO:0000256" key="5">
    <source>
        <dbReference type="ARBA" id="ARBA00022737"/>
    </source>
</evidence>
<evidence type="ECO:0000313" key="9">
    <source>
        <dbReference type="Proteomes" id="UP000187406"/>
    </source>
</evidence>
<dbReference type="EMBL" id="BDDD01003187">
    <property type="protein sequence ID" value="GAV84358.1"/>
    <property type="molecule type" value="Genomic_DNA"/>
</dbReference>
<proteinExistence type="inferred from homology"/>
<keyword evidence="9" id="KW-1185">Reference proteome</keyword>
<dbReference type="GO" id="GO:0009451">
    <property type="term" value="P:RNA modification"/>
    <property type="evidence" value="ECO:0007669"/>
    <property type="project" value="InterPro"/>
</dbReference>
<organism evidence="8 9">
    <name type="scientific">Cephalotus follicularis</name>
    <name type="common">Albany pitcher plant</name>
    <dbReference type="NCBI Taxonomy" id="3775"/>
    <lineage>
        <taxon>Eukaryota</taxon>
        <taxon>Viridiplantae</taxon>
        <taxon>Streptophyta</taxon>
        <taxon>Embryophyta</taxon>
        <taxon>Tracheophyta</taxon>
        <taxon>Spermatophyta</taxon>
        <taxon>Magnoliopsida</taxon>
        <taxon>eudicotyledons</taxon>
        <taxon>Gunneridae</taxon>
        <taxon>Pentapetalae</taxon>
        <taxon>rosids</taxon>
        <taxon>fabids</taxon>
        <taxon>Oxalidales</taxon>
        <taxon>Cephalotaceae</taxon>
        <taxon>Cephalotus</taxon>
    </lineage>
</organism>
<dbReference type="FunFam" id="1.25.40.10:FF:000341">
    <property type="entry name" value="Pentatricopeptide repeat-containing protein chloroplastic"/>
    <property type="match status" value="1"/>
</dbReference>
<dbReference type="SUPFAM" id="SSF48452">
    <property type="entry name" value="TPR-like"/>
    <property type="match status" value="1"/>
</dbReference>
<comment type="similarity">
    <text evidence="2">Belongs to the PPR family. PCMP-H subfamily.</text>
</comment>
<dbReference type="InterPro" id="IPR046960">
    <property type="entry name" value="PPR_At4g14850-like_plant"/>
</dbReference>
<comment type="subcellular location">
    <subcellularLocation>
        <location evidence="1">Plastid</location>
        <location evidence="1">Chloroplast</location>
    </subcellularLocation>
</comment>
<gene>
    <name evidence="8" type="ORF">CFOL_v3_27802</name>
</gene>
<dbReference type="FunFam" id="1.25.40.10:FF:000496">
    <property type="entry name" value="Pentatricopeptide repeat-containing protein chloroplastic"/>
    <property type="match status" value="1"/>
</dbReference>
<dbReference type="FunFam" id="1.25.40.10:FF:000073">
    <property type="entry name" value="Pentatricopeptide repeat-containing protein chloroplastic"/>
    <property type="match status" value="1"/>
</dbReference>
<dbReference type="Gene3D" id="1.25.40.10">
    <property type="entry name" value="Tetratricopeptide repeat domain"/>
    <property type="match status" value="5"/>
</dbReference>
<keyword evidence="6" id="KW-0809">Transit peptide</keyword>
<dbReference type="STRING" id="3775.A0A1Q3CWA5"/>
<dbReference type="PANTHER" id="PTHR47926">
    <property type="entry name" value="PENTATRICOPEPTIDE REPEAT-CONTAINING PROTEIN"/>
    <property type="match status" value="1"/>
</dbReference>
<dbReference type="InterPro" id="IPR046848">
    <property type="entry name" value="E_motif"/>
</dbReference>
<keyword evidence="5" id="KW-0677">Repeat</keyword>
<dbReference type="Pfam" id="PF20431">
    <property type="entry name" value="E_motif"/>
    <property type="match status" value="1"/>
</dbReference>
<evidence type="ECO:0000313" key="8">
    <source>
        <dbReference type="EMBL" id="GAV84358.1"/>
    </source>
</evidence>
<evidence type="ECO:0000256" key="1">
    <source>
        <dbReference type="ARBA" id="ARBA00004229"/>
    </source>
</evidence>
<dbReference type="Pfam" id="PF13041">
    <property type="entry name" value="PPR_2"/>
    <property type="match status" value="3"/>
</dbReference>
<dbReference type="FunFam" id="1.25.40.10:FF:000090">
    <property type="entry name" value="Pentatricopeptide repeat-containing protein, chloroplastic"/>
    <property type="match status" value="1"/>
</dbReference>
<dbReference type="InterPro" id="IPR011990">
    <property type="entry name" value="TPR-like_helical_dom_sf"/>
</dbReference>
<sequence length="841" mass="93425">MALATSIPHYHLHTSAPNQSMLIKPHKIRKLSQIPIKTPPPLKQICKFGNLKDAFQSFTDHNSLLFCPDGAYAPLLELCATKKALSQGKQIHAHMIKSSSVCGSVFLSTKLVLMYGKCGFLLDAEEVFDKMSHRTTFTWNAMIGAYVSTGKPLAALEMYLQMRISGVPVDFVTFPSVLKACAALKNLNYGAEIHGLVIKCAYDSKAFVVNSLVSMYAKCDDLNGARQLFNRIVQKDDVVLWNSIISAYSCSGQSIEALNHFGEMIKAGIHTNSYTYVAVLQACVDSSFTKLAMEIHAAIMKSSSHLDVYVKNALIAMYLRCGKMTAAARIFDELDEKDAVSWNAMLTGFIQNSLYGEALEIFHDLLDSGRKPDQVSVLSIAAASGRLGNLMNGMEVHAYAIKIGFDSHMQVGNTLIDMYAKCCCVNYMGHVFEGMPNKDFISWTTVIAGYAQNNYHVKALELFRRVQGEKMDYDAMMIGSILQACSGLKCVFHVTEIHGYLMKRGLFDLVLQNTMVDVYGECGNIYYATRMFDSIQHKDVVSWTSIISSYVHNGLANEALKLFYLMKDTGIEPDSVALVSILSAAANLSALNKGKEIHGFIVRKGFILEGSVASSLVDMYAHCGTLESAYKVFNHVRNKGLILWTTMMNAEGLHGRGKAAIDMFNRMKNEKIAPDHITILALLYACSHSGLIDEGKQILESMKRDYQLEPWPEHYACLIDLLGRANRLEEAYQFVRSMQIQPTAEVWCALLGACRVHSNEELGQTAAEKLLELNPYNPGNYVLVSNVFAASGRWKDVEQVRMKMKASGLKKSPGCSWIELGNEVHSFIARDKSHPESDEIY</sequence>
<dbReference type="InterPro" id="IPR046849">
    <property type="entry name" value="E2_motif"/>
</dbReference>
<accession>A0A1Q3CWA5</accession>
<evidence type="ECO:0000256" key="4">
    <source>
        <dbReference type="ARBA" id="ARBA00022640"/>
    </source>
</evidence>